<dbReference type="InterPro" id="IPR017850">
    <property type="entry name" value="Alkaline_phosphatase_core_sf"/>
</dbReference>
<evidence type="ECO:0000256" key="3">
    <source>
        <dbReference type="ARBA" id="ARBA00022801"/>
    </source>
</evidence>
<evidence type="ECO:0000256" key="1">
    <source>
        <dbReference type="ARBA" id="ARBA00008779"/>
    </source>
</evidence>
<dbReference type="AlphaFoldDB" id="A0A916ZDX4"/>
<dbReference type="PANTHER" id="PTHR45953:SF1">
    <property type="entry name" value="IDURONATE 2-SULFATASE"/>
    <property type="match status" value="1"/>
</dbReference>
<dbReference type="EMBL" id="BMHP01000004">
    <property type="protein sequence ID" value="GGD89420.1"/>
    <property type="molecule type" value="Genomic_DNA"/>
</dbReference>
<reference evidence="5" key="2">
    <citation type="submission" date="2020-09" db="EMBL/GenBank/DDBJ databases">
        <authorList>
            <person name="Sun Q."/>
            <person name="Zhou Y."/>
        </authorList>
    </citation>
    <scope>NUCLEOTIDE SEQUENCE</scope>
    <source>
        <strain evidence="5">CGMCC 1.15178</strain>
    </source>
</reference>
<evidence type="ECO:0000259" key="4">
    <source>
        <dbReference type="Pfam" id="PF00884"/>
    </source>
</evidence>
<dbReference type="GO" id="GO:0005737">
    <property type="term" value="C:cytoplasm"/>
    <property type="evidence" value="ECO:0007669"/>
    <property type="project" value="TreeGrafter"/>
</dbReference>
<dbReference type="PANTHER" id="PTHR45953">
    <property type="entry name" value="IDURONATE 2-SULFATASE"/>
    <property type="match status" value="1"/>
</dbReference>
<keyword evidence="2" id="KW-0479">Metal-binding</keyword>
<comment type="similarity">
    <text evidence="1">Belongs to the sulfatase family.</text>
</comment>
<dbReference type="Proteomes" id="UP000612456">
    <property type="component" value="Unassembled WGS sequence"/>
</dbReference>
<gene>
    <name evidence="5" type="ORF">GCM10010911_55050</name>
</gene>
<reference evidence="5" key="1">
    <citation type="journal article" date="2014" name="Int. J. Syst. Evol. Microbiol.">
        <title>Complete genome sequence of Corynebacterium casei LMG S-19264T (=DSM 44701T), isolated from a smear-ripened cheese.</title>
        <authorList>
            <consortium name="US DOE Joint Genome Institute (JGI-PGF)"/>
            <person name="Walter F."/>
            <person name="Albersmeier A."/>
            <person name="Kalinowski J."/>
            <person name="Ruckert C."/>
        </authorList>
    </citation>
    <scope>NUCLEOTIDE SEQUENCE</scope>
    <source>
        <strain evidence="5">CGMCC 1.15178</strain>
    </source>
</reference>
<dbReference type="Gene3D" id="3.40.720.10">
    <property type="entry name" value="Alkaline Phosphatase, subunit A"/>
    <property type="match status" value="1"/>
</dbReference>
<dbReference type="SUPFAM" id="SSF53649">
    <property type="entry name" value="Alkaline phosphatase-like"/>
    <property type="match status" value="1"/>
</dbReference>
<organism evidence="5 6">
    <name type="scientific">Paenibacillus nasutitermitis</name>
    <dbReference type="NCBI Taxonomy" id="1652958"/>
    <lineage>
        <taxon>Bacteria</taxon>
        <taxon>Bacillati</taxon>
        <taxon>Bacillota</taxon>
        <taxon>Bacilli</taxon>
        <taxon>Bacillales</taxon>
        <taxon>Paenibacillaceae</taxon>
        <taxon>Paenibacillus</taxon>
    </lineage>
</organism>
<dbReference type="PROSITE" id="PS00149">
    <property type="entry name" value="SULFATASE_2"/>
    <property type="match status" value="1"/>
</dbReference>
<evidence type="ECO:0000313" key="6">
    <source>
        <dbReference type="Proteomes" id="UP000612456"/>
    </source>
</evidence>
<evidence type="ECO:0000313" key="5">
    <source>
        <dbReference type="EMBL" id="GGD89420.1"/>
    </source>
</evidence>
<accession>A0A916ZDX4</accession>
<dbReference type="Pfam" id="PF00884">
    <property type="entry name" value="Sulfatase"/>
    <property type="match status" value="1"/>
</dbReference>
<keyword evidence="3" id="KW-0378">Hydrolase</keyword>
<feature type="domain" description="Sulfatase N-terminal" evidence="4">
    <location>
        <begin position="4"/>
        <end position="363"/>
    </location>
</feature>
<evidence type="ECO:0000256" key="2">
    <source>
        <dbReference type="ARBA" id="ARBA00022723"/>
    </source>
</evidence>
<dbReference type="InterPro" id="IPR000917">
    <property type="entry name" value="Sulfatase_N"/>
</dbReference>
<dbReference type="RefSeq" id="WP_229750570.1">
    <property type="nucleotide sequence ID" value="NZ_BMHP01000004.1"/>
</dbReference>
<keyword evidence="6" id="KW-1185">Reference proteome</keyword>
<dbReference type="GO" id="GO:0008484">
    <property type="term" value="F:sulfuric ester hydrolase activity"/>
    <property type="evidence" value="ECO:0007669"/>
    <property type="project" value="TreeGrafter"/>
</dbReference>
<dbReference type="GO" id="GO:0046872">
    <property type="term" value="F:metal ion binding"/>
    <property type="evidence" value="ECO:0007669"/>
    <property type="project" value="UniProtKB-KW"/>
</dbReference>
<sequence>MKQPNILLIMCDQLRADSIGALGNGIVRTPNMDRLVQRGLTYNKAYSTCPVCVPARYTIRTGREPYTTGYYENGGPHLSEEQPLDPEERCGDYLPRTMRAMGYRTFGVGKFHTNPWNEELGYDVQLRSEELMDTKEQWRGDDYARFIADHHPEYSHIEQLHGERTDMYYMPQTSPLPAALTVEAWAADRAVEQIRAGGDGRPYFGFVSFIGPHPPLAPPVPFNRMYNPDAMPNPVRGDLETDFMDEQLAWMNYLIWAEDIDDPRARALKARYYGEISYIDQCLGKILDAVESAPDADNTLIVFVSDHGDHMGDHRAWQKESFFEASARVPFLVSWPARLPAGESRDDLVCLTDLFAIFTHAAGSTQTRDGVDVLAGVAKQAAPREFLFGWYGRPGTPAFKVMVRDKDWKYIYLSNGGREQLFHLKEDQNELVQLAELQPETLSRLRQAAVDEINRHEAMAEALAVGRLRSFPFEARPLVRVRQFNAARGVDDFMVN</sequence>
<dbReference type="InterPro" id="IPR024607">
    <property type="entry name" value="Sulfatase_CS"/>
</dbReference>
<proteinExistence type="inferred from homology"/>
<comment type="caution">
    <text evidence="5">The sequence shown here is derived from an EMBL/GenBank/DDBJ whole genome shotgun (WGS) entry which is preliminary data.</text>
</comment>
<protein>
    <submittedName>
        <fullName evidence="5">Arylsulfatase</fullName>
    </submittedName>
</protein>
<name>A0A916ZDX4_9BACL</name>